<evidence type="ECO:0000256" key="3">
    <source>
        <dbReference type="ARBA" id="ARBA00022989"/>
    </source>
</evidence>
<evidence type="ECO:0000313" key="8">
    <source>
        <dbReference type="Proteomes" id="UP001144471"/>
    </source>
</evidence>
<evidence type="ECO:0000256" key="2">
    <source>
        <dbReference type="ARBA" id="ARBA00022692"/>
    </source>
</evidence>
<dbReference type="PANTHER" id="PTHR37422">
    <property type="entry name" value="TEICHURONIC ACID BIOSYNTHESIS PROTEIN TUAE"/>
    <property type="match status" value="1"/>
</dbReference>
<reference evidence="7" key="1">
    <citation type="submission" date="2022-12" db="EMBL/GenBank/DDBJ databases">
        <title>Reference genome sequencing for broad-spectrum identification of bacterial and archaeal isolates by mass spectrometry.</title>
        <authorList>
            <person name="Sekiguchi Y."/>
            <person name="Tourlousse D.M."/>
        </authorList>
    </citation>
    <scope>NUCLEOTIDE SEQUENCE</scope>
    <source>
        <strain evidence="7">10succ1</strain>
    </source>
</reference>
<comment type="subcellular location">
    <subcellularLocation>
        <location evidence="1">Membrane</location>
        <topology evidence="1">Multi-pass membrane protein</topology>
    </subcellularLocation>
</comment>
<dbReference type="EMBL" id="BSDY01000022">
    <property type="protein sequence ID" value="GLI57655.1"/>
    <property type="molecule type" value="Genomic_DNA"/>
</dbReference>
<feature type="transmembrane region" description="Helical" evidence="5">
    <location>
        <begin position="78"/>
        <end position="98"/>
    </location>
</feature>
<feature type="transmembrane region" description="Helical" evidence="5">
    <location>
        <begin position="283"/>
        <end position="300"/>
    </location>
</feature>
<dbReference type="Pfam" id="PF04932">
    <property type="entry name" value="Wzy_C"/>
    <property type="match status" value="1"/>
</dbReference>
<dbReference type="AlphaFoldDB" id="A0A9W6GP00"/>
<dbReference type="InterPro" id="IPR051533">
    <property type="entry name" value="WaaL-like"/>
</dbReference>
<dbReference type="Proteomes" id="UP001144471">
    <property type="component" value="Unassembled WGS sequence"/>
</dbReference>
<feature type="transmembrane region" description="Helical" evidence="5">
    <location>
        <begin position="44"/>
        <end position="66"/>
    </location>
</feature>
<keyword evidence="2 5" id="KW-0812">Transmembrane</keyword>
<dbReference type="PANTHER" id="PTHR37422:SF13">
    <property type="entry name" value="LIPOPOLYSACCHARIDE BIOSYNTHESIS PROTEIN PA4999-RELATED"/>
    <property type="match status" value="1"/>
</dbReference>
<protein>
    <submittedName>
        <fullName evidence="7">Polymerase</fullName>
    </submittedName>
</protein>
<feature type="transmembrane region" description="Helical" evidence="5">
    <location>
        <begin position="136"/>
        <end position="157"/>
    </location>
</feature>
<keyword evidence="3 5" id="KW-1133">Transmembrane helix</keyword>
<dbReference type="RefSeq" id="WP_281837332.1">
    <property type="nucleotide sequence ID" value="NZ_BSDY01000022.1"/>
</dbReference>
<feature type="domain" description="O-antigen ligase-related" evidence="6">
    <location>
        <begin position="433"/>
        <end position="511"/>
    </location>
</feature>
<evidence type="ECO:0000256" key="5">
    <source>
        <dbReference type="SAM" id="Phobius"/>
    </source>
</evidence>
<organism evidence="7 8">
    <name type="scientific">Propionigenium maris DSM 9537</name>
    <dbReference type="NCBI Taxonomy" id="1123000"/>
    <lineage>
        <taxon>Bacteria</taxon>
        <taxon>Fusobacteriati</taxon>
        <taxon>Fusobacteriota</taxon>
        <taxon>Fusobacteriia</taxon>
        <taxon>Fusobacteriales</taxon>
        <taxon>Fusobacteriaceae</taxon>
        <taxon>Propionigenium</taxon>
    </lineage>
</organism>
<keyword evidence="8" id="KW-1185">Reference proteome</keyword>
<feature type="transmembrane region" description="Helical" evidence="5">
    <location>
        <begin position="536"/>
        <end position="555"/>
    </location>
</feature>
<dbReference type="GO" id="GO:0016020">
    <property type="term" value="C:membrane"/>
    <property type="evidence" value="ECO:0007669"/>
    <property type="project" value="UniProtKB-SubCell"/>
</dbReference>
<feature type="transmembrane region" description="Helical" evidence="5">
    <location>
        <begin position="561"/>
        <end position="580"/>
    </location>
</feature>
<name>A0A9W6GP00_9FUSO</name>
<gene>
    <name evidence="7" type="ORF">PM10SUCC1_31690</name>
</gene>
<feature type="transmembrane region" description="Helical" evidence="5">
    <location>
        <begin position="110"/>
        <end position="129"/>
    </location>
</feature>
<accession>A0A9W6GP00</accession>
<dbReference type="InterPro" id="IPR007016">
    <property type="entry name" value="O-antigen_ligase-rel_domated"/>
</dbReference>
<evidence type="ECO:0000256" key="1">
    <source>
        <dbReference type="ARBA" id="ARBA00004141"/>
    </source>
</evidence>
<evidence type="ECO:0000256" key="4">
    <source>
        <dbReference type="ARBA" id="ARBA00023136"/>
    </source>
</evidence>
<proteinExistence type="predicted"/>
<sequence length="595" mass="66630">MIEVLPLIVLFVIYPVIVKMNIFPTPRGSLEYLVHPLGDANGDFYFYEKLKLLIPLAALSFLIYLLKRKKVRTRYNVGIALYIVGITVSTLMSPFWSIALKGGGNRYEGYFALLSYGVLALAALNISVENVKRVRLLIYSLLAGGVLVSIAGITEFLGRSIYKIPLLAQWILPGEELMGKVVYPSGGYTSMIEVIKGSPQFHNVSASLGNSNYSGSFAALILGILVVLFLENKRLLQKFLLLIVYSVIFALLLASRSRAGMVAFQAGTLLLLLLKIREVRRLLPSFLALLAVSIGIYSSMDYLSGGVIREQLAKDEGAGSSYKELTADKGGLWLEMYEGVLRIKRAEKELEIYDEVGREVIFEEKEGTIYLKGEKYEKISFRRDSRYQNVIHLNLGGESSYPLVVTKGGFKTIGRDGKAEEIVSPERISFLDKIQKKGSKRIYIWSRSIPLLKKTGLFGYGPDTYPIIYPQNDYFGKFISYGTPYMFISKPHNMYLQMAINTGLLSLLGFLLVVIPYLFQSLKIHSSVGEATEREVISLGIFIGIFSYLIAGLFNDSAVSIAPNFWMVLGLGMALNIFIVKERRERGIERLKRRV</sequence>
<feature type="transmembrane region" description="Helical" evidence="5">
    <location>
        <begin position="235"/>
        <end position="253"/>
    </location>
</feature>
<keyword evidence="4 5" id="KW-0472">Membrane</keyword>
<feature type="transmembrane region" description="Helical" evidence="5">
    <location>
        <begin position="7"/>
        <end position="24"/>
    </location>
</feature>
<evidence type="ECO:0000313" key="7">
    <source>
        <dbReference type="EMBL" id="GLI57655.1"/>
    </source>
</evidence>
<feature type="transmembrane region" description="Helical" evidence="5">
    <location>
        <begin position="259"/>
        <end position="276"/>
    </location>
</feature>
<evidence type="ECO:0000259" key="6">
    <source>
        <dbReference type="Pfam" id="PF04932"/>
    </source>
</evidence>
<comment type="caution">
    <text evidence="7">The sequence shown here is derived from an EMBL/GenBank/DDBJ whole genome shotgun (WGS) entry which is preliminary data.</text>
</comment>
<feature type="transmembrane region" description="Helical" evidence="5">
    <location>
        <begin position="494"/>
        <end position="515"/>
    </location>
</feature>
<feature type="transmembrane region" description="Helical" evidence="5">
    <location>
        <begin position="213"/>
        <end position="230"/>
    </location>
</feature>